<feature type="domain" description="Histidine kinase" evidence="4">
    <location>
        <begin position="74"/>
        <end position="323"/>
    </location>
</feature>
<keyword evidence="3" id="KW-0175">Coiled coil</keyword>
<organism evidence="5 6">
    <name type="scientific">Sphaerotilus mobilis</name>
    <dbReference type="NCBI Taxonomy" id="47994"/>
    <lineage>
        <taxon>Bacteria</taxon>
        <taxon>Pseudomonadati</taxon>
        <taxon>Pseudomonadota</taxon>
        <taxon>Betaproteobacteria</taxon>
        <taxon>Burkholderiales</taxon>
        <taxon>Sphaerotilaceae</taxon>
        <taxon>Sphaerotilus</taxon>
    </lineage>
</organism>
<dbReference type="SMART" id="SM00387">
    <property type="entry name" value="HATPase_c"/>
    <property type="match status" value="1"/>
</dbReference>
<protein>
    <recommendedName>
        <fullName evidence="2">histidine kinase</fullName>
        <ecNumber evidence="2">2.7.13.3</ecNumber>
    </recommendedName>
</protein>
<dbReference type="EC" id="2.7.13.3" evidence="2"/>
<proteinExistence type="predicted"/>
<comment type="catalytic activity">
    <reaction evidence="1">
        <text>ATP + protein L-histidine = ADP + protein N-phospho-L-histidine.</text>
        <dbReference type="EC" id="2.7.13.3"/>
    </reaction>
</comment>
<reference evidence="5 6" key="1">
    <citation type="submission" date="2019-02" db="EMBL/GenBank/DDBJ databases">
        <title>Genomic Encyclopedia of Type Strains, Phase IV (KMG-IV): sequencing the most valuable type-strain genomes for metagenomic binning, comparative biology and taxonomic classification.</title>
        <authorList>
            <person name="Goeker M."/>
        </authorList>
    </citation>
    <scope>NUCLEOTIDE SEQUENCE [LARGE SCALE GENOMIC DNA]</scope>
    <source>
        <strain evidence="5 6">DSM 10617</strain>
    </source>
</reference>
<dbReference type="InterPro" id="IPR004358">
    <property type="entry name" value="Sig_transdc_His_kin-like_C"/>
</dbReference>
<dbReference type="GO" id="GO:0004673">
    <property type="term" value="F:protein histidine kinase activity"/>
    <property type="evidence" value="ECO:0007669"/>
    <property type="project" value="UniProtKB-EC"/>
</dbReference>
<dbReference type="AlphaFoldDB" id="A0A4Q7LMD8"/>
<name>A0A4Q7LMD8_9BURK</name>
<accession>A0A4Q7LMD8</accession>
<keyword evidence="6" id="KW-1185">Reference proteome</keyword>
<evidence type="ECO:0000313" key="5">
    <source>
        <dbReference type="EMBL" id="RZS54868.1"/>
    </source>
</evidence>
<dbReference type="InterPro" id="IPR005467">
    <property type="entry name" value="His_kinase_dom"/>
</dbReference>
<dbReference type="PANTHER" id="PTHR43065:SF50">
    <property type="entry name" value="HISTIDINE KINASE"/>
    <property type="match status" value="1"/>
</dbReference>
<sequence>MTAAVTTATSTTTASVASQLESAMRCQKCPYADQVDNLMRSNDSLQQVNRQLKTTRDQLTQSERLASIGQLAAGVAHEINNPVGYVFSNFCTLHKVLADLFNMLDAYEQAEPLLAGTPAAATLAGLRRSIDLDYLKEDVPALMNESLEGLTRVRKIVQDLKDFSRVDTRQEWEWTDLRKGLDSTLNIVNNEVKYKADVVREYGTLPDVQCLASEINQVFMNLLVNAAHAIDKARGTITLRCGHNDGPDGGTVWVQIEDDGCGIAPENLQRIFDPFFTTKPVGHGTGLGLSLSYGIVQKHGGRLTVDSRVGEGTRFHIVLPVRRHGAGPA</sequence>
<dbReference type="Pfam" id="PF02518">
    <property type="entry name" value="HATPase_c"/>
    <property type="match status" value="1"/>
</dbReference>
<dbReference type="SUPFAM" id="SSF55874">
    <property type="entry name" value="ATPase domain of HSP90 chaperone/DNA topoisomerase II/histidine kinase"/>
    <property type="match status" value="1"/>
</dbReference>
<dbReference type="Gene3D" id="1.10.287.130">
    <property type="match status" value="1"/>
</dbReference>
<dbReference type="PROSITE" id="PS50109">
    <property type="entry name" value="HIS_KIN"/>
    <property type="match status" value="1"/>
</dbReference>
<dbReference type="PANTHER" id="PTHR43065">
    <property type="entry name" value="SENSOR HISTIDINE KINASE"/>
    <property type="match status" value="1"/>
</dbReference>
<evidence type="ECO:0000259" key="4">
    <source>
        <dbReference type="PROSITE" id="PS50109"/>
    </source>
</evidence>
<evidence type="ECO:0000256" key="1">
    <source>
        <dbReference type="ARBA" id="ARBA00000085"/>
    </source>
</evidence>
<dbReference type="RefSeq" id="WP_130482183.1">
    <property type="nucleotide sequence ID" value="NZ_SGWV01000009.1"/>
</dbReference>
<evidence type="ECO:0000256" key="3">
    <source>
        <dbReference type="SAM" id="Coils"/>
    </source>
</evidence>
<evidence type="ECO:0000313" key="6">
    <source>
        <dbReference type="Proteomes" id="UP000293433"/>
    </source>
</evidence>
<dbReference type="Proteomes" id="UP000293433">
    <property type="component" value="Unassembled WGS sequence"/>
</dbReference>
<evidence type="ECO:0000256" key="2">
    <source>
        <dbReference type="ARBA" id="ARBA00012438"/>
    </source>
</evidence>
<dbReference type="PRINTS" id="PR00344">
    <property type="entry name" value="BCTRLSENSOR"/>
</dbReference>
<dbReference type="InterPro" id="IPR003594">
    <property type="entry name" value="HATPase_dom"/>
</dbReference>
<feature type="coiled-coil region" evidence="3">
    <location>
        <begin position="35"/>
        <end position="65"/>
    </location>
</feature>
<dbReference type="Gene3D" id="3.30.565.10">
    <property type="entry name" value="Histidine kinase-like ATPase, C-terminal domain"/>
    <property type="match status" value="1"/>
</dbReference>
<dbReference type="InterPro" id="IPR036890">
    <property type="entry name" value="HATPase_C_sf"/>
</dbReference>
<comment type="caution">
    <text evidence="5">The sequence shown here is derived from an EMBL/GenBank/DDBJ whole genome shotgun (WGS) entry which is preliminary data.</text>
</comment>
<dbReference type="EMBL" id="SGWV01000009">
    <property type="protein sequence ID" value="RZS54868.1"/>
    <property type="molecule type" value="Genomic_DNA"/>
</dbReference>
<dbReference type="OrthoDB" id="224978at2"/>
<gene>
    <name evidence="5" type="ORF">EV685_2353</name>
</gene>